<protein>
    <submittedName>
        <fullName evidence="2">Uncharacterized protein</fullName>
    </submittedName>
</protein>
<feature type="transmembrane region" description="Helical" evidence="1">
    <location>
        <begin position="57"/>
        <end position="77"/>
    </location>
</feature>
<sequence>MVRLRQNLLSTTTILMLVMTTMMRFGRCGKEIVDGTGLLGRSVGWLVGRFKNKSKRLYVYLGFFFFFPFCVLCAGSWGRDDPRREN</sequence>
<evidence type="ECO:0000256" key="1">
    <source>
        <dbReference type="SAM" id="Phobius"/>
    </source>
</evidence>
<keyword evidence="1" id="KW-0472">Membrane</keyword>
<dbReference type="AlphaFoldDB" id="A0A0L8HFL0"/>
<reference evidence="2" key="1">
    <citation type="submission" date="2015-07" db="EMBL/GenBank/DDBJ databases">
        <title>MeaNS - Measles Nucleotide Surveillance Program.</title>
        <authorList>
            <person name="Tran T."/>
            <person name="Druce J."/>
        </authorList>
    </citation>
    <scope>NUCLEOTIDE SEQUENCE</scope>
    <source>
        <strain evidence="2">UCB-OBI-ISO-001</strain>
        <tissue evidence="2">Gonad</tissue>
    </source>
</reference>
<dbReference type="EMBL" id="KQ418289">
    <property type="protein sequence ID" value="KOF87997.1"/>
    <property type="molecule type" value="Genomic_DNA"/>
</dbReference>
<evidence type="ECO:0000313" key="2">
    <source>
        <dbReference type="EMBL" id="KOF87997.1"/>
    </source>
</evidence>
<accession>A0A0L8HFL0</accession>
<proteinExistence type="predicted"/>
<name>A0A0L8HFL0_OCTBM</name>
<keyword evidence="1" id="KW-1133">Transmembrane helix</keyword>
<organism evidence="2">
    <name type="scientific">Octopus bimaculoides</name>
    <name type="common">California two-spotted octopus</name>
    <dbReference type="NCBI Taxonomy" id="37653"/>
    <lineage>
        <taxon>Eukaryota</taxon>
        <taxon>Metazoa</taxon>
        <taxon>Spiralia</taxon>
        <taxon>Lophotrochozoa</taxon>
        <taxon>Mollusca</taxon>
        <taxon>Cephalopoda</taxon>
        <taxon>Coleoidea</taxon>
        <taxon>Octopodiformes</taxon>
        <taxon>Octopoda</taxon>
        <taxon>Incirrata</taxon>
        <taxon>Octopodidae</taxon>
        <taxon>Octopus</taxon>
    </lineage>
</organism>
<gene>
    <name evidence="2" type="ORF">OCBIM_22015747mg</name>
</gene>
<keyword evidence="1" id="KW-0812">Transmembrane</keyword>